<dbReference type="PANTHER" id="PTHR43625:SF40">
    <property type="entry name" value="ALDO-KETO REDUCTASE YAKC [NADP(+)]"/>
    <property type="match status" value="1"/>
</dbReference>
<keyword evidence="4" id="KW-1185">Reference proteome</keyword>
<feature type="domain" description="NADP-dependent oxidoreductase" evidence="2">
    <location>
        <begin position="19"/>
        <end position="318"/>
    </location>
</feature>
<dbReference type="InterPro" id="IPR036812">
    <property type="entry name" value="NAD(P)_OxRdtase_dom_sf"/>
</dbReference>
<reference evidence="3 4" key="1">
    <citation type="submission" date="2024-01" db="EMBL/GenBank/DDBJ databases">
        <authorList>
            <person name="Allen C."/>
            <person name="Tagirdzhanova G."/>
        </authorList>
    </citation>
    <scope>NUCLEOTIDE SEQUENCE [LARGE SCALE GENOMIC DNA]</scope>
</reference>
<dbReference type="Gene3D" id="3.20.20.100">
    <property type="entry name" value="NADP-dependent oxidoreductase domain"/>
    <property type="match status" value="1"/>
</dbReference>
<evidence type="ECO:0000259" key="2">
    <source>
        <dbReference type="Pfam" id="PF00248"/>
    </source>
</evidence>
<dbReference type="Pfam" id="PF00248">
    <property type="entry name" value="Aldo_ket_red"/>
    <property type="match status" value="1"/>
</dbReference>
<keyword evidence="1" id="KW-0560">Oxidoreductase</keyword>
<sequence length="342" mass="37510">MSLSIDSRPLGKNGPVLPRLGLGLMNNSGAYNDAASDEERFAFLDKVYALGERFWDTADMYQDSEDLLGKWFQRNPEKRKDIFLASKFGIDMSDPANIKIDSSPEYCRAANAKTLKRLGLDYVDLYYVHRIDGKTPIEKTMEALVELKNQGKIRYIGLSGCSAASLRRAYAVHPITCIQMEYSLFETQIDSPARGVLAAARELGVGVIAYSPLGRGILTGGISSASDLEQGGDMRRKFGLPWYQEGNLEKNLAIVDKIGAAAKAKGVTTPQLCLAWLLAQGDDIFAIPGTRKIERLEQNLESLKVKLTADEEKELRALGAQVSGNSAIEAHAEINFGNSPEL</sequence>
<dbReference type="PANTHER" id="PTHR43625">
    <property type="entry name" value="AFLATOXIN B1 ALDEHYDE REDUCTASE"/>
    <property type="match status" value="1"/>
</dbReference>
<evidence type="ECO:0000256" key="1">
    <source>
        <dbReference type="ARBA" id="ARBA00023002"/>
    </source>
</evidence>
<proteinExistence type="predicted"/>
<gene>
    <name evidence="3" type="ORF">SEUCBS140593_006895</name>
</gene>
<dbReference type="SUPFAM" id="SSF51430">
    <property type="entry name" value="NAD(P)-linked oxidoreductase"/>
    <property type="match status" value="1"/>
</dbReference>
<dbReference type="EMBL" id="CAWUHD010000078">
    <property type="protein sequence ID" value="CAK7228376.1"/>
    <property type="molecule type" value="Genomic_DNA"/>
</dbReference>
<comment type="caution">
    <text evidence="3">The sequence shown here is derived from an EMBL/GenBank/DDBJ whole genome shotgun (WGS) entry which is preliminary data.</text>
</comment>
<evidence type="ECO:0000313" key="4">
    <source>
        <dbReference type="Proteomes" id="UP001642482"/>
    </source>
</evidence>
<protein>
    <recommendedName>
        <fullName evidence="2">NADP-dependent oxidoreductase domain-containing protein</fullName>
    </recommendedName>
</protein>
<dbReference type="Proteomes" id="UP001642482">
    <property type="component" value="Unassembled WGS sequence"/>
</dbReference>
<evidence type="ECO:0000313" key="3">
    <source>
        <dbReference type="EMBL" id="CAK7228376.1"/>
    </source>
</evidence>
<organism evidence="3 4">
    <name type="scientific">Sporothrix eucalyptigena</name>
    <dbReference type="NCBI Taxonomy" id="1812306"/>
    <lineage>
        <taxon>Eukaryota</taxon>
        <taxon>Fungi</taxon>
        <taxon>Dikarya</taxon>
        <taxon>Ascomycota</taxon>
        <taxon>Pezizomycotina</taxon>
        <taxon>Sordariomycetes</taxon>
        <taxon>Sordariomycetidae</taxon>
        <taxon>Ophiostomatales</taxon>
        <taxon>Ophiostomataceae</taxon>
        <taxon>Sporothrix</taxon>
    </lineage>
</organism>
<dbReference type="InterPro" id="IPR023210">
    <property type="entry name" value="NADP_OxRdtase_dom"/>
</dbReference>
<name>A0ABP0CA56_9PEZI</name>
<dbReference type="InterPro" id="IPR020471">
    <property type="entry name" value="AKR"/>
</dbReference>
<dbReference type="InterPro" id="IPR050791">
    <property type="entry name" value="Aldo-Keto_reductase"/>
</dbReference>
<accession>A0ABP0CA56</accession>
<dbReference type="PRINTS" id="PR00069">
    <property type="entry name" value="ALDKETRDTASE"/>
</dbReference>